<dbReference type="PANTHER" id="PTHR36154:SF1">
    <property type="entry name" value="DNA-BINDING TRANSCRIPTIONAL ACTIVATOR ALPA"/>
    <property type="match status" value="1"/>
</dbReference>
<dbReference type="RefSeq" id="WP_169064759.1">
    <property type="nucleotide sequence ID" value="NZ_SPMY01000001.1"/>
</dbReference>
<name>A0ABX1TQ07_9PROT</name>
<proteinExistence type="predicted"/>
<feature type="region of interest" description="Disordered" evidence="1">
    <location>
        <begin position="59"/>
        <end position="80"/>
    </location>
</feature>
<protein>
    <submittedName>
        <fullName evidence="2">AlpA family transcriptional regulator</fullName>
    </submittedName>
</protein>
<evidence type="ECO:0000256" key="1">
    <source>
        <dbReference type="SAM" id="MobiDB-lite"/>
    </source>
</evidence>
<sequence>MNQRLIRLPQVKSMVGLGRSSIYAKIKRGEFPKQIKLGRSSGWVEAEVQTWISEQIQASRLGQVSPSPNSGATPTSALTD</sequence>
<evidence type="ECO:0000313" key="2">
    <source>
        <dbReference type="EMBL" id="NMQ26309.1"/>
    </source>
</evidence>
<organism evidence="2 3">
    <name type="scientific">Candidatus Accumulibacter phosphatis</name>
    <dbReference type="NCBI Taxonomy" id="327160"/>
    <lineage>
        <taxon>Bacteria</taxon>
        <taxon>Pseudomonadati</taxon>
        <taxon>Pseudomonadota</taxon>
        <taxon>Betaproteobacteria</taxon>
        <taxon>Candidatus Accumulibacter</taxon>
    </lineage>
</organism>
<dbReference type="InterPro" id="IPR010260">
    <property type="entry name" value="AlpA"/>
</dbReference>
<dbReference type="Pfam" id="PF05930">
    <property type="entry name" value="Phage_AlpA"/>
    <property type="match status" value="1"/>
</dbReference>
<gene>
    <name evidence="2" type="ORF">E4Q23_00125</name>
</gene>
<dbReference type="PANTHER" id="PTHR36154">
    <property type="entry name" value="DNA-BINDING TRANSCRIPTIONAL ACTIVATOR ALPA"/>
    <property type="match status" value="1"/>
</dbReference>
<dbReference type="Proteomes" id="UP000749010">
    <property type="component" value="Unassembled WGS sequence"/>
</dbReference>
<dbReference type="InterPro" id="IPR052931">
    <property type="entry name" value="Prophage_regulatory_activator"/>
</dbReference>
<keyword evidence="3" id="KW-1185">Reference proteome</keyword>
<comment type="caution">
    <text evidence="2">The sequence shown here is derived from an EMBL/GenBank/DDBJ whole genome shotgun (WGS) entry which is preliminary data.</text>
</comment>
<reference evidence="2 3" key="1">
    <citation type="submission" date="2019-03" db="EMBL/GenBank/DDBJ databases">
        <title>Metabolic reconstructions from genomes of highly enriched 'Candidatus Accumulibacter' and 'Candidatus Competibacter' bioreactor populations.</title>
        <authorList>
            <person name="Annavajhala M.K."/>
            <person name="Welles L."/>
            <person name="Abbas B."/>
            <person name="Sorokin D."/>
            <person name="Park H."/>
            <person name="Van Loosdrecht M."/>
            <person name="Chandran K."/>
        </authorList>
    </citation>
    <scope>NUCLEOTIDE SEQUENCE [LARGE SCALE GENOMIC DNA]</scope>
    <source>
        <strain evidence="2 3">SBR_S</strain>
    </source>
</reference>
<accession>A0ABX1TQ07</accession>
<dbReference type="Gene3D" id="1.10.238.160">
    <property type="match status" value="1"/>
</dbReference>
<evidence type="ECO:0000313" key="3">
    <source>
        <dbReference type="Proteomes" id="UP000749010"/>
    </source>
</evidence>
<dbReference type="EMBL" id="SPMY01000001">
    <property type="protein sequence ID" value="NMQ26309.1"/>
    <property type="molecule type" value="Genomic_DNA"/>
</dbReference>